<evidence type="ECO:0000259" key="10">
    <source>
        <dbReference type="Pfam" id="PF12705"/>
    </source>
</evidence>
<gene>
    <name evidence="12" type="ORF">O0R46_06900</name>
</gene>
<keyword evidence="2" id="KW-0547">Nucleotide-binding</keyword>
<dbReference type="Pfam" id="PF12705">
    <property type="entry name" value="PDDEXK_1"/>
    <property type="match status" value="1"/>
</dbReference>
<keyword evidence="5" id="KW-0347">Helicase</keyword>
<dbReference type="PANTHER" id="PTHR30591">
    <property type="entry name" value="RECBCD ENZYME SUBUNIT RECC"/>
    <property type="match status" value="1"/>
</dbReference>
<keyword evidence="4 12" id="KW-0378">Hydrolase</keyword>
<dbReference type="GO" id="GO:0008854">
    <property type="term" value="F:exodeoxyribonuclease V activity"/>
    <property type="evidence" value="ECO:0007669"/>
    <property type="project" value="UniProtKB-EC"/>
</dbReference>
<keyword evidence="7" id="KW-0067">ATP-binding</keyword>
<keyword evidence="9" id="KW-0234">DNA repair</keyword>
<keyword evidence="1" id="KW-0540">Nuclease</keyword>
<evidence type="ECO:0000256" key="5">
    <source>
        <dbReference type="ARBA" id="ARBA00022806"/>
    </source>
</evidence>
<evidence type="ECO:0000259" key="11">
    <source>
        <dbReference type="Pfam" id="PF21445"/>
    </source>
</evidence>
<dbReference type="InterPro" id="IPR038726">
    <property type="entry name" value="PDDEXK_AddAB-type"/>
</dbReference>
<keyword evidence="8" id="KW-0238">DNA-binding</keyword>
<keyword evidence="3" id="KW-0227">DNA damage</keyword>
<reference evidence="12" key="1">
    <citation type="submission" date="2022-12" db="EMBL/GenBank/DDBJ databases">
        <title>Peptostreptococcus.</title>
        <authorList>
            <person name="Lee S.H."/>
        </authorList>
    </citation>
    <scope>NUCLEOTIDE SEQUENCE</scope>
    <source>
        <strain evidence="12">CBA3647</strain>
    </source>
</reference>
<dbReference type="InterPro" id="IPR027417">
    <property type="entry name" value="P-loop_NTPase"/>
</dbReference>
<evidence type="ECO:0000256" key="2">
    <source>
        <dbReference type="ARBA" id="ARBA00022741"/>
    </source>
</evidence>
<evidence type="ECO:0000313" key="13">
    <source>
        <dbReference type="Proteomes" id="UP001164187"/>
    </source>
</evidence>
<evidence type="ECO:0000256" key="1">
    <source>
        <dbReference type="ARBA" id="ARBA00022722"/>
    </source>
</evidence>
<sequence length="1139" mass="133215">MSVGFIIGTNKTDRTNVMLDMCLQEAKNKSDKHIFILVPEKYTFEMEKRLAHRLETDIDPYFRIRVVSFSTLSRMVFTRTEGLNIRKISQGARLMILYKTILSLKSKLKFFTASTIDLGLVAKIMDAVIEFKQSNMEQKDIEKMAHEAQDKTLKLKLEDLSIIYEKYEKDIENKIDTEDYLEYFHRVLRKSKILSDSYIFIDEYTGFTPLQYKLIEELILQTNTMYISLLTDLKNFSTAKGAFSKTNITYSAISSFCIKNKVDRLKDINLYENKVFENKELEYLEKEINYFNPRVYKDQPVNHIHISSYENIHCELESVADKILELIKGGYRYGDITIAARDLDKYSYLVKAIFPNYNIGYFLDEKIASKNNPIVALILSIFDMKVDNYSYKSIFKYLKSGLLNIENEDISLLENYVLENGIKGKKWFEKKWNIPLNHGFEDQEIDKIYMDKINSIKDQAFGPVSLLHEKLKGRNKVGELCRYLYDFCLDIGLNRTISTLIENYKSKENLYKAKEYAQIWNVFIEILDEMVEFIGHESIGLDKFIKMLEAEFESAELGIIPPSRDQVFVTSIDRMKNPDTKVLFLLGVNEGVFPKNASDESLINDSERIDLCTKGYKFDTDAMSKIYQEQFLIYKSMSTAKNHIYISFPYSDYEGNNLQASKLIAKILRIFPTLKIQNSANYCKDLAFKLAYFKDKKDLSFDNKSELLDKVLADKLYGRGIFSISRLEKYVSCPFSYFMTYGMKAKPRPIYEFNDMDLGNYYHKVLEEFSKYISVNSINWDEIDKPFIDEQVENLAYRIVGSRKEYILNSSEKYKNLYQRLNHTLKKSIFNMGQQVRQSKIKPKYFELEFGPMADIEPIKYYLESKKEINLMGKIDRMDTYIDSKSKEERLSIIDYKSSSRNIDLSQVYAGLQLQLFVYMSAITKEYKEYNYYLNTNMGKRNTKLNPAALLYSRIEAKDLKVNSLRDYIELESQSLNKKLEKENKLSGYVIKDLNILEILDKNIKESGDSSFLPIKLTGKTKDSIGKNTAGLYEEEYKIVSEYVINKTKGICEDIYDGNTNIYPTNYDNRKACEFCYYKSVCKFDISNKENYYHKIIKHKNKEDGVVKSRYGIFSSSNVDILNLMEKYNEKNRRSGNGE</sequence>
<accession>A0ABY7JQ86</accession>
<dbReference type="Pfam" id="PF21445">
    <property type="entry name" value="ADDB_N"/>
    <property type="match status" value="1"/>
</dbReference>
<dbReference type="RefSeq" id="WP_269311002.1">
    <property type="nucleotide sequence ID" value="NZ_CP114052.1"/>
</dbReference>
<feature type="domain" description="PD-(D/E)XK endonuclease-like" evidence="10">
    <location>
        <begin position="722"/>
        <end position="1083"/>
    </location>
</feature>
<evidence type="ECO:0000256" key="6">
    <source>
        <dbReference type="ARBA" id="ARBA00022839"/>
    </source>
</evidence>
<evidence type="ECO:0000256" key="3">
    <source>
        <dbReference type="ARBA" id="ARBA00022763"/>
    </source>
</evidence>
<evidence type="ECO:0000256" key="8">
    <source>
        <dbReference type="ARBA" id="ARBA00023125"/>
    </source>
</evidence>
<dbReference type="Gene3D" id="3.40.50.300">
    <property type="entry name" value="P-loop containing nucleotide triphosphate hydrolases"/>
    <property type="match status" value="4"/>
</dbReference>
<evidence type="ECO:0000256" key="9">
    <source>
        <dbReference type="ARBA" id="ARBA00023204"/>
    </source>
</evidence>
<dbReference type="Proteomes" id="UP001164187">
    <property type="component" value="Chromosome"/>
</dbReference>
<dbReference type="InterPro" id="IPR011335">
    <property type="entry name" value="Restrct_endonuc-II-like"/>
</dbReference>
<dbReference type="EMBL" id="CP114052">
    <property type="protein sequence ID" value="WAW14333.1"/>
    <property type="molecule type" value="Genomic_DNA"/>
</dbReference>
<feature type="domain" description="ATP-dependent helicase/deoxyribonuclease subunit B N-terminal" evidence="11">
    <location>
        <begin position="5"/>
        <end position="285"/>
    </location>
</feature>
<proteinExistence type="predicted"/>
<dbReference type="SUPFAM" id="SSF52540">
    <property type="entry name" value="P-loop containing nucleoside triphosphate hydrolases"/>
    <property type="match status" value="1"/>
</dbReference>
<keyword evidence="13" id="KW-1185">Reference proteome</keyword>
<name>A0ABY7JQ86_9FIRM</name>
<organism evidence="12 13">
    <name type="scientific">Peptostreptococcus equinus</name>
    <dbReference type="NCBI Taxonomy" id="3003601"/>
    <lineage>
        <taxon>Bacteria</taxon>
        <taxon>Bacillati</taxon>
        <taxon>Bacillota</taxon>
        <taxon>Clostridia</taxon>
        <taxon>Peptostreptococcales</taxon>
        <taxon>Peptostreptococcaceae</taxon>
        <taxon>Peptostreptococcus</taxon>
    </lineage>
</organism>
<protein>
    <submittedName>
        <fullName evidence="12">Exodeoxyribonuclease V subunit gamma</fullName>
        <ecNumber evidence="12">3.1.11.5</ecNumber>
    </submittedName>
</protein>
<keyword evidence="6" id="KW-0269">Exonuclease</keyword>
<dbReference type="EC" id="3.1.11.5" evidence="12"/>
<dbReference type="PANTHER" id="PTHR30591:SF1">
    <property type="entry name" value="RECBCD ENZYME SUBUNIT RECC"/>
    <property type="match status" value="1"/>
</dbReference>
<dbReference type="SUPFAM" id="SSF52980">
    <property type="entry name" value="Restriction endonuclease-like"/>
    <property type="match status" value="1"/>
</dbReference>
<evidence type="ECO:0000313" key="12">
    <source>
        <dbReference type="EMBL" id="WAW14333.1"/>
    </source>
</evidence>
<evidence type="ECO:0000256" key="4">
    <source>
        <dbReference type="ARBA" id="ARBA00022801"/>
    </source>
</evidence>
<evidence type="ECO:0000256" key="7">
    <source>
        <dbReference type="ARBA" id="ARBA00022840"/>
    </source>
</evidence>
<dbReference type="InterPro" id="IPR049035">
    <property type="entry name" value="ADDB_N"/>
</dbReference>